<protein>
    <submittedName>
        <fullName evidence="1">Uncharacterized protein</fullName>
    </submittedName>
</protein>
<organism evidence="1 2">
    <name type="scientific">Mycena metata</name>
    <dbReference type="NCBI Taxonomy" id="1033252"/>
    <lineage>
        <taxon>Eukaryota</taxon>
        <taxon>Fungi</taxon>
        <taxon>Dikarya</taxon>
        <taxon>Basidiomycota</taxon>
        <taxon>Agaricomycotina</taxon>
        <taxon>Agaricomycetes</taxon>
        <taxon>Agaricomycetidae</taxon>
        <taxon>Agaricales</taxon>
        <taxon>Marasmiineae</taxon>
        <taxon>Mycenaceae</taxon>
        <taxon>Mycena</taxon>
    </lineage>
</organism>
<name>A0AAD7KEX7_9AGAR</name>
<sequence>MSKVRELNDRLNLETPFQSSVFTTAQIIFGDVPNLSRKNSDANFYAFEAITSFGNYDWQKRGGLILWDDDRVIPLRPGATVVVPTGSKPYSFVPVAADETRVLLRQFCHAGALRWVDKGGRSDAQFDLTATDAEKAAWEAKRVARGEAAAKMYSKLGDIFVC</sequence>
<accession>A0AAD7KEX7</accession>
<evidence type="ECO:0000313" key="1">
    <source>
        <dbReference type="EMBL" id="KAJ7784195.1"/>
    </source>
</evidence>
<evidence type="ECO:0000313" key="2">
    <source>
        <dbReference type="Proteomes" id="UP001215598"/>
    </source>
</evidence>
<keyword evidence="2" id="KW-1185">Reference proteome</keyword>
<comment type="caution">
    <text evidence="1">The sequence shown here is derived from an EMBL/GenBank/DDBJ whole genome shotgun (WGS) entry which is preliminary data.</text>
</comment>
<proteinExistence type="predicted"/>
<dbReference type="EMBL" id="JARKIB010000002">
    <property type="protein sequence ID" value="KAJ7784195.1"/>
    <property type="molecule type" value="Genomic_DNA"/>
</dbReference>
<dbReference type="Proteomes" id="UP001215598">
    <property type="component" value="Unassembled WGS sequence"/>
</dbReference>
<gene>
    <name evidence="1" type="ORF">B0H16DRAFT_1296294</name>
</gene>
<reference evidence="1" key="1">
    <citation type="submission" date="2023-03" db="EMBL/GenBank/DDBJ databases">
        <title>Massive genome expansion in bonnet fungi (Mycena s.s.) driven by repeated elements and novel gene families across ecological guilds.</title>
        <authorList>
            <consortium name="Lawrence Berkeley National Laboratory"/>
            <person name="Harder C.B."/>
            <person name="Miyauchi S."/>
            <person name="Viragh M."/>
            <person name="Kuo A."/>
            <person name="Thoen E."/>
            <person name="Andreopoulos B."/>
            <person name="Lu D."/>
            <person name="Skrede I."/>
            <person name="Drula E."/>
            <person name="Henrissat B."/>
            <person name="Morin E."/>
            <person name="Kohler A."/>
            <person name="Barry K."/>
            <person name="LaButti K."/>
            <person name="Morin E."/>
            <person name="Salamov A."/>
            <person name="Lipzen A."/>
            <person name="Mereny Z."/>
            <person name="Hegedus B."/>
            <person name="Baldrian P."/>
            <person name="Stursova M."/>
            <person name="Weitz H."/>
            <person name="Taylor A."/>
            <person name="Grigoriev I.V."/>
            <person name="Nagy L.G."/>
            <person name="Martin F."/>
            <person name="Kauserud H."/>
        </authorList>
    </citation>
    <scope>NUCLEOTIDE SEQUENCE</scope>
    <source>
        <strain evidence="1">CBHHK182m</strain>
    </source>
</reference>
<dbReference type="AlphaFoldDB" id="A0AAD7KEX7"/>